<keyword evidence="13" id="KW-0966">Cell projection</keyword>
<dbReference type="Pfam" id="PF01852">
    <property type="entry name" value="START"/>
    <property type="match status" value="1"/>
</dbReference>
<keyword evidence="9" id="KW-0445">Lipid transport</keyword>
<dbReference type="InterPro" id="IPR023393">
    <property type="entry name" value="START-like_dom_sf"/>
</dbReference>
<gene>
    <name evidence="19" type="ORF">TM35_000012890</name>
</gene>
<dbReference type="OrthoDB" id="5403181at2759"/>
<feature type="region of interest" description="Disordered" evidence="17">
    <location>
        <begin position="258"/>
        <end position="303"/>
    </location>
</feature>
<dbReference type="GO" id="GO:0005829">
    <property type="term" value="C:cytosol"/>
    <property type="evidence" value="ECO:0007669"/>
    <property type="project" value="UniProtKB-ARBA"/>
</dbReference>
<dbReference type="GeneID" id="39980750"/>
<reference evidence="19 20" key="1">
    <citation type="submission" date="2017-03" db="EMBL/GenBank/DDBJ databases">
        <title>An alternative strategy for trypanosome survival in the mammalian bloodstream revealed through genome and transcriptome analysis of the ubiquitous bovine parasite Trypanosoma (Megatrypanum) theileri.</title>
        <authorList>
            <person name="Kelly S."/>
            <person name="Ivens A."/>
            <person name="Mott A."/>
            <person name="O'Neill E."/>
            <person name="Emms D."/>
            <person name="Macleod O."/>
            <person name="Voorheis P."/>
            <person name="Matthews J."/>
            <person name="Matthews K."/>
            <person name="Carrington M."/>
        </authorList>
    </citation>
    <scope>NUCLEOTIDE SEQUENCE [LARGE SCALE GENOMIC DNA]</scope>
    <source>
        <strain evidence="19">Edinburgh</strain>
    </source>
</reference>
<proteinExistence type="predicted"/>
<dbReference type="FunFam" id="3.30.530.20:FF:000008">
    <property type="entry name" value="START domain containing 10"/>
    <property type="match status" value="1"/>
</dbReference>
<dbReference type="InterPro" id="IPR041951">
    <property type="entry name" value="STARD10_START"/>
</dbReference>
<evidence type="ECO:0000256" key="5">
    <source>
        <dbReference type="ARBA" id="ARBA00022490"/>
    </source>
</evidence>
<keyword evidence="8" id="KW-0007">Acetylation</keyword>
<dbReference type="InterPro" id="IPR051213">
    <property type="entry name" value="START_lipid_transfer"/>
</dbReference>
<dbReference type="Proteomes" id="UP000192257">
    <property type="component" value="Unassembled WGS sequence"/>
</dbReference>
<evidence type="ECO:0000256" key="2">
    <source>
        <dbReference type="ARBA" id="ARBA00004370"/>
    </source>
</evidence>
<dbReference type="RefSeq" id="XP_028887478.1">
    <property type="nucleotide sequence ID" value="XM_029020970.1"/>
</dbReference>
<evidence type="ECO:0000313" key="19">
    <source>
        <dbReference type="EMBL" id="ORC93412.1"/>
    </source>
</evidence>
<sequence>MGSSEVYAESSGQRYRLQVLADFRAFKDFALSTEAWATHYKDSVITVESRAPQGRAGGLNIVRVRREMRGIPCEDLYDNLHDADFREVWDDNMLSGYNIVKLNPHNDIGYYAAKFPWPLKNRDFCNMRSWMEFSNGDFIIFNHSVTHNDCPVKKDFIRAKSILTGYLIQPLDEGGSLLTYITHSDPCGSIPHAIINFTATRLVPKLMNLCEQCSKDYPEFARTHHSVPRDALPWRTPKMNWDSKYNFPEDELAAKAAAAAAAPASTAENMDNQENNNDENTGNQGQGNTTAITNGSLPRHQPLAVTGGRMTESLSLAPVAPNRDDDTVALQQYRALMQDAMNTVDRTFLQDGRMPTLTDYLTRMAFIIDGIRQTTPQ</sequence>
<keyword evidence="12" id="KW-0472">Membrane</keyword>
<evidence type="ECO:0000256" key="14">
    <source>
        <dbReference type="ARBA" id="ARBA00070345"/>
    </source>
</evidence>
<evidence type="ECO:0000256" key="12">
    <source>
        <dbReference type="ARBA" id="ARBA00023136"/>
    </source>
</evidence>
<dbReference type="PANTHER" id="PTHR19308">
    <property type="entry name" value="PHOSPHATIDYLCHOLINE TRANSFER PROTEIN"/>
    <property type="match status" value="1"/>
</dbReference>
<name>A0A1X0P910_9TRYP</name>
<dbReference type="VEuPathDB" id="TriTrypDB:TM35_000012890"/>
<keyword evidence="6" id="KW-0597">Phosphoprotein</keyword>
<evidence type="ECO:0000256" key="6">
    <source>
        <dbReference type="ARBA" id="ARBA00022553"/>
    </source>
</evidence>
<keyword evidence="7" id="KW-0282">Flagellum</keyword>
<dbReference type="SMART" id="SM00234">
    <property type="entry name" value="START"/>
    <property type="match status" value="1"/>
</dbReference>
<evidence type="ECO:0000256" key="1">
    <source>
        <dbReference type="ARBA" id="ARBA00004230"/>
    </source>
</evidence>
<comment type="caution">
    <text evidence="19">The sequence shown here is derived from an EMBL/GenBank/DDBJ whole genome shotgun (WGS) entry which is preliminary data.</text>
</comment>
<protein>
    <recommendedName>
        <fullName evidence="14">START domain-containing protein 10</fullName>
    </recommendedName>
    <alternativeName>
        <fullName evidence="15">PCTP-like protein</fullName>
    </alternativeName>
    <alternativeName>
        <fullName evidence="16">StAR-related lipid transfer protein 10</fullName>
    </alternativeName>
</protein>
<keyword evidence="11" id="KW-0446">Lipid-binding</keyword>
<dbReference type="EMBL" id="NBCO01000001">
    <property type="protein sequence ID" value="ORC93412.1"/>
    <property type="molecule type" value="Genomic_DNA"/>
</dbReference>
<feature type="compositionally biased region" description="Low complexity" evidence="17">
    <location>
        <begin position="258"/>
        <end position="290"/>
    </location>
</feature>
<evidence type="ECO:0000256" key="4">
    <source>
        <dbReference type="ARBA" id="ARBA00022448"/>
    </source>
</evidence>
<dbReference type="PANTHER" id="PTHR19308:SF51">
    <property type="entry name" value="START DOMAIN-CONTAINING PROTEIN"/>
    <property type="match status" value="1"/>
</dbReference>
<dbReference type="GO" id="GO:0006869">
    <property type="term" value="P:lipid transport"/>
    <property type="evidence" value="ECO:0007669"/>
    <property type="project" value="UniProtKB-KW"/>
</dbReference>
<evidence type="ECO:0000256" key="3">
    <source>
        <dbReference type="ARBA" id="ARBA00004496"/>
    </source>
</evidence>
<evidence type="ECO:0000256" key="11">
    <source>
        <dbReference type="ARBA" id="ARBA00023121"/>
    </source>
</evidence>
<dbReference type="InterPro" id="IPR002913">
    <property type="entry name" value="START_lipid-bd_dom"/>
</dbReference>
<feature type="domain" description="START" evidence="18">
    <location>
        <begin position="32"/>
        <end position="215"/>
    </location>
</feature>
<dbReference type="AlphaFoldDB" id="A0A1X0P910"/>
<dbReference type="Gene3D" id="3.30.530.20">
    <property type="match status" value="1"/>
</dbReference>
<keyword evidence="5" id="KW-0963">Cytoplasm</keyword>
<keyword evidence="4" id="KW-0813">Transport</keyword>
<evidence type="ECO:0000256" key="9">
    <source>
        <dbReference type="ARBA" id="ARBA00023055"/>
    </source>
</evidence>
<dbReference type="GO" id="GO:0016020">
    <property type="term" value="C:membrane"/>
    <property type="evidence" value="ECO:0007669"/>
    <property type="project" value="UniProtKB-SubCell"/>
</dbReference>
<organism evidence="19 20">
    <name type="scientific">Trypanosoma theileri</name>
    <dbReference type="NCBI Taxonomy" id="67003"/>
    <lineage>
        <taxon>Eukaryota</taxon>
        <taxon>Discoba</taxon>
        <taxon>Euglenozoa</taxon>
        <taxon>Kinetoplastea</taxon>
        <taxon>Metakinetoplastina</taxon>
        <taxon>Trypanosomatida</taxon>
        <taxon>Trypanosomatidae</taxon>
        <taxon>Trypanosoma</taxon>
    </lineage>
</organism>
<evidence type="ECO:0000256" key="13">
    <source>
        <dbReference type="ARBA" id="ARBA00023273"/>
    </source>
</evidence>
<keyword evidence="20" id="KW-1185">Reference proteome</keyword>
<evidence type="ECO:0000256" key="17">
    <source>
        <dbReference type="SAM" id="MobiDB-lite"/>
    </source>
</evidence>
<dbReference type="CDD" id="cd08871">
    <property type="entry name" value="START_STARD10-like"/>
    <property type="match status" value="1"/>
</dbReference>
<dbReference type="GO" id="GO:0031514">
    <property type="term" value="C:motile cilium"/>
    <property type="evidence" value="ECO:0007669"/>
    <property type="project" value="UniProtKB-SubCell"/>
</dbReference>
<evidence type="ECO:0000256" key="7">
    <source>
        <dbReference type="ARBA" id="ARBA00022846"/>
    </source>
</evidence>
<keyword evidence="10" id="KW-0969">Cilium</keyword>
<accession>A0A1X0P910</accession>
<dbReference type="PROSITE" id="PS50848">
    <property type="entry name" value="START"/>
    <property type="match status" value="1"/>
</dbReference>
<evidence type="ECO:0000256" key="15">
    <source>
        <dbReference type="ARBA" id="ARBA00076937"/>
    </source>
</evidence>
<evidence type="ECO:0000259" key="18">
    <source>
        <dbReference type="PROSITE" id="PS50848"/>
    </source>
</evidence>
<evidence type="ECO:0000256" key="8">
    <source>
        <dbReference type="ARBA" id="ARBA00022990"/>
    </source>
</evidence>
<evidence type="ECO:0000256" key="10">
    <source>
        <dbReference type="ARBA" id="ARBA00023069"/>
    </source>
</evidence>
<evidence type="ECO:0000256" key="16">
    <source>
        <dbReference type="ARBA" id="ARBA00080073"/>
    </source>
</evidence>
<dbReference type="SUPFAM" id="SSF55961">
    <property type="entry name" value="Bet v1-like"/>
    <property type="match status" value="1"/>
</dbReference>
<comment type="subcellular location">
    <subcellularLocation>
        <location evidence="1">Cell projection</location>
        <location evidence="1">Cilium</location>
        <location evidence="1">Flagellum</location>
    </subcellularLocation>
    <subcellularLocation>
        <location evidence="3">Cytoplasm</location>
    </subcellularLocation>
    <subcellularLocation>
        <location evidence="2">Membrane</location>
    </subcellularLocation>
</comment>
<dbReference type="GO" id="GO:0008289">
    <property type="term" value="F:lipid binding"/>
    <property type="evidence" value="ECO:0007669"/>
    <property type="project" value="UniProtKB-KW"/>
</dbReference>
<evidence type="ECO:0000313" key="20">
    <source>
        <dbReference type="Proteomes" id="UP000192257"/>
    </source>
</evidence>